<dbReference type="RefSeq" id="XP_066803362.1">
    <property type="nucleotide sequence ID" value="XM_066945861.1"/>
</dbReference>
<dbReference type="KEGG" id="kne:92180006"/>
<organism evidence="2 3">
    <name type="scientific">Kwoniella newhampshirensis</name>
    <dbReference type="NCBI Taxonomy" id="1651941"/>
    <lineage>
        <taxon>Eukaryota</taxon>
        <taxon>Fungi</taxon>
        <taxon>Dikarya</taxon>
        <taxon>Basidiomycota</taxon>
        <taxon>Agaricomycotina</taxon>
        <taxon>Tremellomycetes</taxon>
        <taxon>Tremellales</taxon>
        <taxon>Cryptococcaceae</taxon>
        <taxon>Kwoniella</taxon>
    </lineage>
</organism>
<feature type="transmembrane region" description="Helical" evidence="1">
    <location>
        <begin position="48"/>
        <end position="67"/>
    </location>
</feature>
<dbReference type="Proteomes" id="UP001388673">
    <property type="component" value="Unassembled WGS sequence"/>
</dbReference>
<keyword evidence="1" id="KW-1133">Transmembrane helix</keyword>
<feature type="transmembrane region" description="Helical" evidence="1">
    <location>
        <begin position="79"/>
        <end position="99"/>
    </location>
</feature>
<keyword evidence="1" id="KW-0812">Transmembrane</keyword>
<evidence type="ECO:0000313" key="3">
    <source>
        <dbReference type="Proteomes" id="UP001388673"/>
    </source>
</evidence>
<dbReference type="EMBL" id="JBCAWK010000005">
    <property type="protein sequence ID" value="KAK8858521.1"/>
    <property type="molecule type" value="Genomic_DNA"/>
</dbReference>
<keyword evidence="3" id="KW-1185">Reference proteome</keyword>
<name>A0AAW0YNW7_9TREE</name>
<evidence type="ECO:0000256" key="1">
    <source>
        <dbReference type="SAM" id="Phobius"/>
    </source>
</evidence>
<keyword evidence="1" id="KW-0472">Membrane</keyword>
<sequence>MTSLFIHRPALLVLLFSSLLFLSPQPSFFLTFTVLPVLVHLSSVLSTYQYLLVTLPTITLASILTSLRTTWSILPSGGQVILLQSLFSSLLSAVIVGIVETPCKSSQRWLPERRRLVSFCIFRFTMVRSMVCMGATFPSRSIWDSFPSAILYIRSTSYLEGNRVAVPPPRPSGLLEEVRKEENL</sequence>
<dbReference type="GeneID" id="92180006"/>
<proteinExistence type="predicted"/>
<gene>
    <name evidence="2" type="ORF">IAR55_002748</name>
</gene>
<comment type="caution">
    <text evidence="2">The sequence shown here is derived from an EMBL/GenBank/DDBJ whole genome shotgun (WGS) entry which is preliminary data.</text>
</comment>
<evidence type="ECO:0000313" key="2">
    <source>
        <dbReference type="EMBL" id="KAK8858521.1"/>
    </source>
</evidence>
<reference evidence="2 3" key="1">
    <citation type="journal article" date="2024" name="bioRxiv">
        <title>Comparative genomics of Cryptococcus and Kwoniella reveals pathogenesis evolution and contrasting karyotype dynamics via intercentromeric recombination or chromosome fusion.</title>
        <authorList>
            <person name="Coelho M.A."/>
            <person name="David-Palma M."/>
            <person name="Shea T."/>
            <person name="Bowers K."/>
            <person name="McGinley-Smith S."/>
            <person name="Mohammad A.W."/>
            <person name="Gnirke A."/>
            <person name="Yurkov A.M."/>
            <person name="Nowrousian M."/>
            <person name="Sun S."/>
            <person name="Cuomo C.A."/>
            <person name="Heitman J."/>
        </authorList>
    </citation>
    <scope>NUCLEOTIDE SEQUENCE [LARGE SCALE GENOMIC DNA]</scope>
    <source>
        <strain evidence="2 3">CBS 13917</strain>
    </source>
</reference>
<accession>A0AAW0YNW7</accession>
<protein>
    <submittedName>
        <fullName evidence="2">Uncharacterized protein</fullName>
    </submittedName>
</protein>
<dbReference type="AlphaFoldDB" id="A0AAW0YNW7"/>